<sequence>MFATALPRLPCSPRLRYKTVVMSLGWPTHMSASALQTLRELYPQRYALRPDEVAHVLRGQNTRGVVQRVREGMQSGRYPGARKIDGLIQMPLEALAEILDPAPAPQPVAPIITPSSSRRRSAIGPRLGFVRAAGFWEQVMGAIGEQELANELAEVAAQVIRELRYQEAEARSRAQRYELMR</sequence>
<organism evidence="1 2">
    <name type="scientific">Xanthomonas campestris pv. campestris (strain 8004)</name>
    <dbReference type="NCBI Taxonomy" id="314565"/>
    <lineage>
        <taxon>Bacteria</taxon>
        <taxon>Pseudomonadati</taxon>
        <taxon>Pseudomonadota</taxon>
        <taxon>Gammaproteobacteria</taxon>
        <taxon>Lysobacterales</taxon>
        <taxon>Lysobacteraceae</taxon>
        <taxon>Xanthomonas</taxon>
    </lineage>
</organism>
<evidence type="ECO:0000313" key="1">
    <source>
        <dbReference type="EMBL" id="AAY49494.1"/>
    </source>
</evidence>
<dbReference type="KEGG" id="xcb:XC_2444"/>
<reference evidence="1 2" key="1">
    <citation type="journal article" date="2005" name="Genome Res.">
        <title>Comparative and functional genomic analyses of the pathogenicity of phytopathogen Xanthomonas campestris pv. campestris.</title>
        <authorList>
            <person name="Qian W."/>
            <person name="Jia Y."/>
            <person name="Ren S.X."/>
            <person name="He Y.Q."/>
            <person name="Feng J.X."/>
            <person name="Lu L.F."/>
            <person name="Sun Q."/>
            <person name="Ying G."/>
            <person name="Tang D.J."/>
            <person name="Tang H."/>
            <person name="Wu W."/>
            <person name="Hao P."/>
            <person name="Wang L."/>
            <person name="Jiang B.L."/>
            <person name="Zeng S."/>
            <person name="Gu W.Y."/>
            <person name="Lu G."/>
            <person name="Rong L."/>
            <person name="Tian Y."/>
            <person name="Yao Z."/>
            <person name="Fu G."/>
            <person name="Chen B."/>
            <person name="Fang R."/>
            <person name="Qiang B."/>
            <person name="Chen Z."/>
            <person name="Zhao G.P."/>
            <person name="Tang J.L."/>
            <person name="He C."/>
        </authorList>
    </citation>
    <scope>NUCLEOTIDE SEQUENCE [LARGE SCALE GENOMIC DNA]</scope>
    <source>
        <strain evidence="1 2">8004</strain>
    </source>
</reference>
<dbReference type="HOGENOM" id="CLU_138613_0_0_6"/>
<dbReference type="Proteomes" id="UP000000420">
    <property type="component" value="Chromosome"/>
</dbReference>
<name>A0A0H2XA07_XANC8</name>
<accession>A0A0H2XA07</accession>
<proteinExistence type="predicted"/>
<protein>
    <submittedName>
        <fullName evidence="1">Uncharacterized protein</fullName>
    </submittedName>
</protein>
<evidence type="ECO:0000313" key="2">
    <source>
        <dbReference type="Proteomes" id="UP000000420"/>
    </source>
</evidence>
<dbReference type="EMBL" id="CP000050">
    <property type="protein sequence ID" value="AAY49494.1"/>
    <property type="molecule type" value="Genomic_DNA"/>
</dbReference>
<gene>
    <name evidence="1" type="ordered locus">XC_2444</name>
</gene>
<dbReference type="AlphaFoldDB" id="A0A0H2XA07"/>